<sequence>MEPSLSATLLTTAQVPCSEGPRAETCPPLYAHTQNPPRAAKRAAYCDFVCRVDILWTILFFVLLFSVGLCTSVVTQTLLSTAVLESWHKLHALHVNVTSKQLSQQISAAYGLAVHILPLQVRYPVLMQSEDTLATLCALLTAYDKYTSFDTLSVTSLTLQEAIACIHGFTDDESTDSLAGYVSYNHTVNATYYVDKDTYHFQRPLRAAMVWPFAARNVSSIINESTSIAPISRATHNPSIGHRNAWRVHPILPHLMEMEVPIGIEYRDPLAPEITSPTMCTCTSTPRGFYVSPTGRSAQVPALRSSSAKASIPPTPPSCRTTGANSRSSTPPFTHRCSAPMSPTSR</sequence>
<evidence type="ECO:0000313" key="4">
    <source>
        <dbReference type="Proteomes" id="UP000319462"/>
    </source>
</evidence>
<keyword evidence="2" id="KW-0812">Transmembrane</keyword>
<accession>A0A3P3ZDQ8</accession>
<dbReference type="EMBL" id="LS997630">
    <property type="protein sequence ID" value="SYZ68373.1"/>
    <property type="molecule type" value="Genomic_DNA"/>
</dbReference>
<feature type="transmembrane region" description="Helical" evidence="2">
    <location>
        <begin position="54"/>
        <end position="79"/>
    </location>
</feature>
<keyword evidence="2" id="KW-0472">Membrane</keyword>
<evidence type="ECO:0000256" key="1">
    <source>
        <dbReference type="SAM" id="MobiDB-lite"/>
    </source>
</evidence>
<evidence type="ECO:0000256" key="2">
    <source>
        <dbReference type="SAM" id="Phobius"/>
    </source>
</evidence>
<gene>
    <name evidence="3" type="ORF">LBRM2904_31.1820</name>
</gene>
<proteinExistence type="predicted"/>
<name>A0A3P3ZDQ8_LEIBR</name>
<feature type="region of interest" description="Disordered" evidence="1">
    <location>
        <begin position="300"/>
        <end position="346"/>
    </location>
</feature>
<dbReference type="Proteomes" id="UP000319462">
    <property type="component" value="Chromosome 31"/>
</dbReference>
<evidence type="ECO:0000313" key="3">
    <source>
        <dbReference type="EMBL" id="SYZ68373.1"/>
    </source>
</evidence>
<organism evidence="3 4">
    <name type="scientific">Leishmania braziliensis MHOM/BR/75/M2904</name>
    <dbReference type="NCBI Taxonomy" id="420245"/>
    <lineage>
        <taxon>Eukaryota</taxon>
        <taxon>Discoba</taxon>
        <taxon>Euglenozoa</taxon>
        <taxon>Kinetoplastea</taxon>
        <taxon>Metakinetoplastina</taxon>
        <taxon>Trypanosomatida</taxon>
        <taxon>Trypanosomatidae</taxon>
        <taxon>Leishmaniinae</taxon>
        <taxon>Leishmania</taxon>
        <taxon>Leishmania braziliensis species complex</taxon>
    </lineage>
</organism>
<dbReference type="AlphaFoldDB" id="A0A3P3ZDQ8"/>
<feature type="compositionally biased region" description="Polar residues" evidence="1">
    <location>
        <begin position="318"/>
        <end position="332"/>
    </location>
</feature>
<keyword evidence="2" id="KW-1133">Transmembrane helix</keyword>
<reference evidence="3 4" key="1">
    <citation type="submission" date="2018-09" db="EMBL/GenBank/DDBJ databases">
        <authorList>
            <person name="Peiro R."/>
            <person name="Begona"/>
            <person name="Cbmso G."/>
            <person name="Lopez M."/>
            <person name="Gonzalez S."/>
        </authorList>
    </citation>
    <scope>NUCLEOTIDE SEQUENCE [LARGE SCALE GENOMIC DNA]</scope>
</reference>
<protein>
    <submittedName>
        <fullName evidence="3">Hypothetical_protein</fullName>
    </submittedName>
</protein>